<evidence type="ECO:0000313" key="3">
    <source>
        <dbReference type="Proteomes" id="UP000460272"/>
    </source>
</evidence>
<dbReference type="AlphaFoldDB" id="A0A6P2BVR4"/>
<keyword evidence="1" id="KW-1133">Transmembrane helix</keyword>
<protein>
    <submittedName>
        <fullName evidence="2">Uncharacterized protein</fullName>
    </submittedName>
</protein>
<dbReference type="EMBL" id="RPFW01000004">
    <property type="protein sequence ID" value="TVZ03018.1"/>
    <property type="molecule type" value="Genomic_DNA"/>
</dbReference>
<accession>A0A6P2BVR4</accession>
<name>A0A6P2BVR4_9ACTN</name>
<organism evidence="2 3">
    <name type="scientific">Trebonia kvetii</name>
    <dbReference type="NCBI Taxonomy" id="2480626"/>
    <lineage>
        <taxon>Bacteria</taxon>
        <taxon>Bacillati</taxon>
        <taxon>Actinomycetota</taxon>
        <taxon>Actinomycetes</taxon>
        <taxon>Streptosporangiales</taxon>
        <taxon>Treboniaceae</taxon>
        <taxon>Trebonia</taxon>
    </lineage>
</organism>
<proteinExistence type="predicted"/>
<keyword evidence="3" id="KW-1185">Reference proteome</keyword>
<dbReference type="OrthoDB" id="3701328at2"/>
<sequence length="280" mass="30714">MSDTVLEHLLVRSYLHELSAACVTLPAAQARELREQITAHLDEALPPDATDAEVRAELTRLGRPRSLAAEVAGPGWQPIARRLRNWLGHVRWWVWAALAILVAALGTWAGFLDSMNSAAPLHVSGTGWLYPVDQQRAIDTTAAGANQTTVPVRSGQRQGITLAVWNNSDWTQEILGTDPLWYYAEFTDVQVDVESGPHLNQVGEPYNSARFLSPGVIPPHSYRFVRVTWTSNICLVGNGTETWFGDIPLQVRVGVITRTEDVRLAGENFALAGPSSGRCS</sequence>
<keyword evidence="1" id="KW-0472">Membrane</keyword>
<evidence type="ECO:0000256" key="1">
    <source>
        <dbReference type="SAM" id="Phobius"/>
    </source>
</evidence>
<dbReference type="Proteomes" id="UP000460272">
    <property type="component" value="Unassembled WGS sequence"/>
</dbReference>
<gene>
    <name evidence="2" type="ORF">EAS64_21405</name>
</gene>
<feature type="transmembrane region" description="Helical" evidence="1">
    <location>
        <begin position="92"/>
        <end position="111"/>
    </location>
</feature>
<comment type="caution">
    <text evidence="2">The sequence shown here is derived from an EMBL/GenBank/DDBJ whole genome shotgun (WGS) entry which is preliminary data.</text>
</comment>
<dbReference type="RefSeq" id="WP_145855377.1">
    <property type="nucleotide sequence ID" value="NZ_RPFW01000004.1"/>
</dbReference>
<keyword evidence="1" id="KW-0812">Transmembrane</keyword>
<reference evidence="2 3" key="1">
    <citation type="submission" date="2018-11" db="EMBL/GenBank/DDBJ databases">
        <title>Trebonia kvetii gen.nov., sp.nov., a novel acidophilic actinobacterium, and proposal of the new actinobacterial family Treboniaceae fam. nov.</title>
        <authorList>
            <person name="Rapoport D."/>
            <person name="Sagova-Mareckova M."/>
            <person name="Sedlacek I."/>
            <person name="Provaznik J."/>
            <person name="Kralova S."/>
            <person name="Pavlinic D."/>
            <person name="Benes V."/>
            <person name="Kopecky J."/>
        </authorList>
    </citation>
    <scope>NUCLEOTIDE SEQUENCE [LARGE SCALE GENOMIC DNA]</scope>
    <source>
        <strain evidence="2 3">15Tr583</strain>
    </source>
</reference>
<evidence type="ECO:0000313" key="2">
    <source>
        <dbReference type="EMBL" id="TVZ03018.1"/>
    </source>
</evidence>